<proteinExistence type="inferred from homology"/>
<keyword evidence="2 4" id="KW-0436">Ligase</keyword>
<dbReference type="Pfam" id="PF00501">
    <property type="entry name" value="AMP-binding"/>
    <property type="match status" value="1"/>
</dbReference>
<organism evidence="4">
    <name type="scientific">uncultured Caudovirales phage</name>
    <dbReference type="NCBI Taxonomy" id="2100421"/>
    <lineage>
        <taxon>Viruses</taxon>
        <taxon>Duplodnaviria</taxon>
        <taxon>Heunggongvirae</taxon>
        <taxon>Uroviricota</taxon>
        <taxon>Caudoviricetes</taxon>
        <taxon>Peduoviridae</taxon>
        <taxon>Maltschvirus</taxon>
        <taxon>Maltschvirus maltsch</taxon>
    </lineage>
</organism>
<protein>
    <submittedName>
        <fullName evidence="4">Acs Acyl-coenzyme A synthetases/AMP-(Fatty) acid ligases</fullName>
    </submittedName>
</protein>
<gene>
    <name evidence="4" type="ORF">UFOVP190_440</name>
</gene>
<accession>A0A6J7WHT9</accession>
<dbReference type="InterPro" id="IPR042099">
    <property type="entry name" value="ANL_N_sf"/>
</dbReference>
<feature type="domain" description="AMP-dependent synthetase/ligase" evidence="3">
    <location>
        <begin position="66"/>
        <end position="233"/>
    </location>
</feature>
<dbReference type="PANTHER" id="PTHR43201:SF5">
    <property type="entry name" value="MEDIUM-CHAIN ACYL-COA LIGASE ACSF2, MITOCHONDRIAL"/>
    <property type="match status" value="1"/>
</dbReference>
<evidence type="ECO:0000256" key="2">
    <source>
        <dbReference type="ARBA" id="ARBA00022598"/>
    </source>
</evidence>
<dbReference type="Gene3D" id="3.40.50.12780">
    <property type="entry name" value="N-terminal domain of ligase-like"/>
    <property type="match status" value="1"/>
</dbReference>
<sequence>MKRAVLCVENPHDYIPQLNDYSIMIINPNSTEARNQYLIDNSDYSLFVTDKGYVERNGGDYPNERVLWYTSGTTGDSKFCSFSQSQIDAMAARICRTYNITENDRYTSVMPLWHAHGQGFYWAVKLAKCQVDYITMKDVRKMPNFAPTFITAIPDVLKVIAQLDFKGLRFIRGASAGLPDSLFTEIKHRFNVPVIEAFGMTEALSHCFTNPLNGVRKMGTIGLPDGIEADLVEGKLFIRGNCLFKPGWYDTGDLAEQDDQGYFKVVGRSRDQINVKGIKVNPLSIEEKMRGNIDCLEDCVVFGTDAVKVLYVGDCDPVEIRSYLMGLGQQCKPVLLERVESIPVSPSGKISRTWLADRY</sequence>
<dbReference type="GO" id="GO:0031956">
    <property type="term" value="F:medium-chain fatty acid-CoA ligase activity"/>
    <property type="evidence" value="ECO:0007669"/>
    <property type="project" value="TreeGrafter"/>
</dbReference>
<reference evidence="4" key="1">
    <citation type="submission" date="2020-05" db="EMBL/GenBank/DDBJ databases">
        <authorList>
            <person name="Chiriac C."/>
            <person name="Salcher M."/>
            <person name="Ghai R."/>
            <person name="Kavagutti S V."/>
        </authorList>
    </citation>
    <scope>NUCLEOTIDE SEQUENCE</scope>
</reference>
<name>A0A6J7WHT9_9CAUD</name>
<evidence type="ECO:0000313" key="4">
    <source>
        <dbReference type="EMBL" id="CAB5215190.1"/>
    </source>
</evidence>
<dbReference type="PANTHER" id="PTHR43201">
    <property type="entry name" value="ACYL-COA SYNTHETASE"/>
    <property type="match status" value="1"/>
</dbReference>
<dbReference type="SUPFAM" id="SSF56801">
    <property type="entry name" value="Acetyl-CoA synthetase-like"/>
    <property type="match status" value="1"/>
</dbReference>
<comment type="similarity">
    <text evidence="1">Belongs to the ATP-dependent AMP-binding enzyme family.</text>
</comment>
<dbReference type="EMBL" id="LR798243">
    <property type="protein sequence ID" value="CAB5215190.1"/>
    <property type="molecule type" value="Genomic_DNA"/>
</dbReference>
<evidence type="ECO:0000256" key="1">
    <source>
        <dbReference type="ARBA" id="ARBA00006432"/>
    </source>
</evidence>
<evidence type="ECO:0000259" key="3">
    <source>
        <dbReference type="Pfam" id="PF00501"/>
    </source>
</evidence>
<dbReference type="InterPro" id="IPR000873">
    <property type="entry name" value="AMP-dep_synth/lig_dom"/>
</dbReference>
<dbReference type="GO" id="GO:0006631">
    <property type="term" value="P:fatty acid metabolic process"/>
    <property type="evidence" value="ECO:0007669"/>
    <property type="project" value="TreeGrafter"/>
</dbReference>